<gene>
    <name evidence="2" type="ORF">VNI00_010790</name>
</gene>
<feature type="compositionally biased region" description="Basic and acidic residues" evidence="1">
    <location>
        <begin position="407"/>
        <end position="422"/>
    </location>
</feature>
<reference evidence="2 3" key="1">
    <citation type="submission" date="2024-01" db="EMBL/GenBank/DDBJ databases">
        <title>A draft genome for a cacao thread blight-causing isolate of Paramarasmius palmivorus.</title>
        <authorList>
            <person name="Baruah I.K."/>
            <person name="Bukari Y."/>
            <person name="Amoako-Attah I."/>
            <person name="Meinhardt L.W."/>
            <person name="Bailey B.A."/>
            <person name="Cohen S.P."/>
        </authorList>
    </citation>
    <scope>NUCLEOTIDE SEQUENCE [LARGE SCALE GENOMIC DNA]</scope>
    <source>
        <strain evidence="2 3">GH-12</strain>
    </source>
</reference>
<dbReference type="EMBL" id="JAYKXP010000044">
    <property type="protein sequence ID" value="KAK7037829.1"/>
    <property type="molecule type" value="Genomic_DNA"/>
</dbReference>
<feature type="compositionally biased region" description="Basic and acidic residues" evidence="1">
    <location>
        <begin position="336"/>
        <end position="379"/>
    </location>
</feature>
<sequence>MTFPPKAKKAAPIVQAGREHLQKTSDIIHQHRLSLASQLKIFDSRWADTTPVLNKLTKGRQKPDEFKQNTEVLLDDVQVALRDAHNKKGRKKDRDQDSIIPDPLPVSLSIREPRAVYPIAEEEEEPEVKSIVKRVRSKLKRKKAIKRKSSKPGLSRFNPFRKRVIPTNNVASSGAVEPRKVKHKSSRQSLPSSYGSRSRSSHRSPRPRHKTSRRHLREQQPEPPVIPTEFKQYLPEPPMLPPMKFEMSSIGYYDPSSPVIPPPSAPPQPDYRYRMDSPVAPNSPQPYYLSVQEQKPSSRNRSHDSSSRSYTRSARRKASRDLKDDSRRHRSHRHRSDRERRRESSDSRSDRDRHRGSRDRSDRDRRHESHDRRPHEHSRSYHHHDKSQPRDKHSYSYSSHPHSHSHSRSDRRHDHYSRDGHTRVPTQSASSYARHHDSHRFWQPTEFTPSPERSRFKENFSILHSP</sequence>
<keyword evidence="3" id="KW-1185">Reference proteome</keyword>
<name>A0AAW0CFA1_9AGAR</name>
<feature type="compositionally biased region" description="Pro residues" evidence="1">
    <location>
        <begin position="258"/>
        <end position="269"/>
    </location>
</feature>
<dbReference type="Proteomes" id="UP001383192">
    <property type="component" value="Unassembled WGS sequence"/>
</dbReference>
<feature type="region of interest" description="Disordered" evidence="1">
    <location>
        <begin position="138"/>
        <end position="466"/>
    </location>
</feature>
<evidence type="ECO:0000256" key="1">
    <source>
        <dbReference type="SAM" id="MobiDB-lite"/>
    </source>
</evidence>
<evidence type="ECO:0000313" key="2">
    <source>
        <dbReference type="EMBL" id="KAK7037829.1"/>
    </source>
</evidence>
<protein>
    <submittedName>
        <fullName evidence="2">Uncharacterized protein</fullName>
    </submittedName>
</protein>
<dbReference type="AlphaFoldDB" id="A0AAW0CFA1"/>
<feature type="compositionally biased region" description="Low complexity" evidence="1">
    <location>
        <begin position="187"/>
        <end position="198"/>
    </location>
</feature>
<feature type="compositionally biased region" description="Basic residues" evidence="1">
    <location>
        <begin position="199"/>
        <end position="216"/>
    </location>
</feature>
<feature type="region of interest" description="Disordered" evidence="1">
    <location>
        <begin position="85"/>
        <end position="105"/>
    </location>
</feature>
<evidence type="ECO:0000313" key="3">
    <source>
        <dbReference type="Proteomes" id="UP001383192"/>
    </source>
</evidence>
<proteinExistence type="predicted"/>
<organism evidence="2 3">
    <name type="scientific">Paramarasmius palmivorus</name>
    <dbReference type="NCBI Taxonomy" id="297713"/>
    <lineage>
        <taxon>Eukaryota</taxon>
        <taxon>Fungi</taxon>
        <taxon>Dikarya</taxon>
        <taxon>Basidiomycota</taxon>
        <taxon>Agaricomycotina</taxon>
        <taxon>Agaricomycetes</taxon>
        <taxon>Agaricomycetidae</taxon>
        <taxon>Agaricales</taxon>
        <taxon>Marasmiineae</taxon>
        <taxon>Marasmiaceae</taxon>
        <taxon>Paramarasmius</taxon>
    </lineage>
</organism>
<feature type="compositionally biased region" description="Basic residues" evidence="1">
    <location>
        <begin position="138"/>
        <end position="150"/>
    </location>
</feature>
<comment type="caution">
    <text evidence="2">The sequence shown here is derived from an EMBL/GenBank/DDBJ whole genome shotgun (WGS) entry which is preliminary data.</text>
</comment>
<feature type="compositionally biased region" description="Basic and acidic residues" evidence="1">
    <location>
        <begin position="85"/>
        <end position="97"/>
    </location>
</feature>
<accession>A0AAW0CFA1</accession>